<accession>A0A0W8F4T3</accession>
<keyword evidence="1" id="KW-0812">Transmembrane</keyword>
<gene>
    <name evidence="2" type="ORF">ASZ90_014507</name>
</gene>
<comment type="caution">
    <text evidence="2">The sequence shown here is derived from an EMBL/GenBank/DDBJ whole genome shotgun (WGS) entry which is preliminary data.</text>
</comment>
<reference evidence="2" key="1">
    <citation type="journal article" date="2015" name="Proc. Natl. Acad. Sci. U.S.A.">
        <title>Networks of energetic and metabolic interactions define dynamics in microbial communities.</title>
        <authorList>
            <person name="Embree M."/>
            <person name="Liu J.K."/>
            <person name="Al-Bassam M.M."/>
            <person name="Zengler K."/>
        </authorList>
    </citation>
    <scope>NUCLEOTIDE SEQUENCE</scope>
</reference>
<proteinExistence type="predicted"/>
<keyword evidence="1" id="KW-1133">Transmembrane helix</keyword>
<evidence type="ECO:0000313" key="2">
    <source>
        <dbReference type="EMBL" id="KUG15825.1"/>
    </source>
</evidence>
<organism evidence="2">
    <name type="scientific">hydrocarbon metagenome</name>
    <dbReference type="NCBI Taxonomy" id="938273"/>
    <lineage>
        <taxon>unclassified sequences</taxon>
        <taxon>metagenomes</taxon>
        <taxon>ecological metagenomes</taxon>
    </lineage>
</organism>
<protein>
    <submittedName>
        <fullName evidence="2">Uncharacterized protein</fullName>
    </submittedName>
</protein>
<evidence type="ECO:0000256" key="1">
    <source>
        <dbReference type="SAM" id="Phobius"/>
    </source>
</evidence>
<sequence>MRPGVRHSAEVLGVRGTGIAILFIHPVLTSMDPGSGEFHHRSRMTIV</sequence>
<dbReference type="AlphaFoldDB" id="A0A0W8F4T3"/>
<dbReference type="EMBL" id="LNQE01001526">
    <property type="protein sequence ID" value="KUG15825.1"/>
    <property type="molecule type" value="Genomic_DNA"/>
</dbReference>
<name>A0A0W8F4T3_9ZZZZ</name>
<keyword evidence="1" id="KW-0472">Membrane</keyword>
<feature type="transmembrane region" description="Helical" evidence="1">
    <location>
        <begin position="12"/>
        <end position="28"/>
    </location>
</feature>